<dbReference type="PANTHER" id="PTHR43768:SF3">
    <property type="entry name" value="TREHALOSE 6-PHOSPHATE PHOSPHATASE"/>
    <property type="match status" value="1"/>
</dbReference>
<dbReference type="InterPro" id="IPR003337">
    <property type="entry name" value="Trehalose_PPase"/>
</dbReference>
<dbReference type="NCBIfam" id="TIGR01509">
    <property type="entry name" value="HAD-SF-IA-v3"/>
    <property type="match status" value="1"/>
</dbReference>
<keyword evidence="8" id="KW-1185">Reference proteome</keyword>
<dbReference type="SFLD" id="SFLDG01129">
    <property type="entry name" value="C1.5:_HAD__Beta-PGM__Phosphata"/>
    <property type="match status" value="1"/>
</dbReference>
<dbReference type="NCBIfam" id="TIGR00685">
    <property type="entry name" value="T6PP"/>
    <property type="match status" value="1"/>
</dbReference>
<keyword evidence="5" id="KW-0460">Magnesium</keyword>
<evidence type="ECO:0000256" key="2">
    <source>
        <dbReference type="ARBA" id="ARBA00006171"/>
    </source>
</evidence>
<dbReference type="UniPathway" id="UPA00299"/>
<reference evidence="7 8" key="1">
    <citation type="submission" date="2018-10" db="EMBL/GenBank/DDBJ databases">
        <title>Sinomicrobium pectinilyticum sp. nov., a pectinase-producing bacterium isolated from alkaline and saline soil, and emended description of the genus Sinomicrobium.</title>
        <authorList>
            <person name="Cheng B."/>
            <person name="Li C."/>
            <person name="Lai Q."/>
            <person name="Du M."/>
            <person name="Shao Z."/>
            <person name="Xu P."/>
            <person name="Yang C."/>
        </authorList>
    </citation>
    <scope>NUCLEOTIDE SEQUENCE [LARGE SCALE GENOMIC DNA]</scope>
    <source>
        <strain evidence="7 8">5DNS001</strain>
    </source>
</reference>
<sequence length="512" mass="58228">MSKTASFRFKAAILDMDGVITKTAVVHAKAWKQMFDEFLRDYTGENFQPLHIKKDYTEYIDGIPRHDGIKNFLASRSIYLPEGNPHDLPEKNTVYGLGKRKNKIFLELIEKEGVTIYEDAREMLKKWKEENIKLAVISSSRNCRYIMEKANMEQWFEVRVDGMTLKHEKLRGKPAPDIFLKAAEYLNVPVDETIVIEDAILGVQAGKKGQFSKVIGVARNATEKSLADAGADIVVNELTELKNLKTERKNKPDALPKALDNIEKMMELKGRKKPALFLDFDGTLSPIVSHPEDAELPDANREIMYQLSELIPVAVVSGRDRKDVKSKVDIDTIIYAGSHGFDISGPDNLEMVHESEKEITLALDKAENNLNEKLQNIKGVAIERKRFAIAVHYRNVEDKDIQEVIEEVNKEIRKRPELKGGGGKKILELKPDIDWNKGRALDWLTRKLGWDKTKYLRIYIGDDITDEDAFKAVREDGIGILVSSHGKKTSAVYTLQNTGEVTEFLRQFKTRL</sequence>
<evidence type="ECO:0000313" key="8">
    <source>
        <dbReference type="Proteomes" id="UP000267469"/>
    </source>
</evidence>
<comment type="function">
    <text evidence="5">Removes the phosphate from trehalose 6-phosphate to produce free trehalose.</text>
</comment>
<dbReference type="SFLD" id="SFLDS00003">
    <property type="entry name" value="Haloacid_Dehalogenase"/>
    <property type="match status" value="1"/>
</dbReference>
<dbReference type="InterPro" id="IPR006439">
    <property type="entry name" value="HAD-SF_hydro_IA"/>
</dbReference>
<name>A0A3N0F349_SINP1</name>
<comment type="catalytic activity">
    <reaction evidence="5">
        <text>alpha,alpha-trehalose 6-phosphate + H2O = alpha,alpha-trehalose + phosphate</text>
        <dbReference type="Rhea" id="RHEA:23420"/>
        <dbReference type="ChEBI" id="CHEBI:15377"/>
        <dbReference type="ChEBI" id="CHEBI:16551"/>
        <dbReference type="ChEBI" id="CHEBI:43474"/>
        <dbReference type="ChEBI" id="CHEBI:58429"/>
        <dbReference type="EC" id="3.1.3.12"/>
    </reaction>
</comment>
<comment type="pathway">
    <text evidence="1 5">Glycan biosynthesis; trehalose biosynthesis.</text>
</comment>
<evidence type="ECO:0000256" key="5">
    <source>
        <dbReference type="RuleBase" id="RU361117"/>
    </source>
</evidence>
<protein>
    <recommendedName>
        <fullName evidence="5">Trehalose 6-phosphate phosphatase</fullName>
        <ecNumber evidence="5">3.1.3.12</ecNumber>
    </recommendedName>
</protein>
<dbReference type="InterPro" id="IPR010976">
    <property type="entry name" value="B-phosphoglucomutase_hydrolase"/>
</dbReference>
<gene>
    <name evidence="7" type="primary">otsB</name>
    <name evidence="7" type="ORF">ED312_01510</name>
</gene>
<comment type="similarity">
    <text evidence="3 5">Belongs to the trehalose phosphatase family.</text>
</comment>
<comment type="cofactor">
    <cofactor evidence="5">
        <name>Mg(2+)</name>
        <dbReference type="ChEBI" id="CHEBI:18420"/>
    </cofactor>
</comment>
<accession>A0A3N0F349</accession>
<dbReference type="Gene3D" id="3.40.50.1000">
    <property type="entry name" value="HAD superfamily/HAD-like"/>
    <property type="match status" value="2"/>
</dbReference>
<evidence type="ECO:0000256" key="1">
    <source>
        <dbReference type="ARBA" id="ARBA00005199"/>
    </source>
</evidence>
<evidence type="ECO:0000256" key="3">
    <source>
        <dbReference type="ARBA" id="ARBA00008770"/>
    </source>
</evidence>
<dbReference type="SUPFAM" id="SSF56784">
    <property type="entry name" value="HAD-like"/>
    <property type="match status" value="2"/>
</dbReference>
<dbReference type="GO" id="GO:0004805">
    <property type="term" value="F:trehalose-phosphatase activity"/>
    <property type="evidence" value="ECO:0007669"/>
    <property type="project" value="UniProtKB-EC"/>
</dbReference>
<dbReference type="GO" id="GO:0046872">
    <property type="term" value="F:metal ion binding"/>
    <property type="evidence" value="ECO:0007669"/>
    <property type="project" value="UniProtKB-KW"/>
</dbReference>
<comment type="similarity">
    <text evidence="2">Belongs to the HAD-like hydrolase superfamily. CbbY/CbbZ/Gph/YieH family.</text>
</comment>
<proteinExistence type="inferred from homology"/>
<dbReference type="RefSeq" id="WP_123214234.1">
    <property type="nucleotide sequence ID" value="NZ_RJTM01000005.1"/>
</dbReference>
<dbReference type="NCBIfam" id="TIGR02009">
    <property type="entry name" value="PGMB-YQAB-SF"/>
    <property type="match status" value="1"/>
</dbReference>
<dbReference type="GO" id="GO:0005992">
    <property type="term" value="P:trehalose biosynthetic process"/>
    <property type="evidence" value="ECO:0007669"/>
    <property type="project" value="UniProtKB-UniPathway"/>
</dbReference>
<dbReference type="Proteomes" id="UP000267469">
    <property type="component" value="Unassembled WGS sequence"/>
</dbReference>
<dbReference type="InterPro" id="IPR023214">
    <property type="entry name" value="HAD_sf"/>
</dbReference>
<keyword evidence="6" id="KW-0175">Coiled coil</keyword>
<dbReference type="CDD" id="cd01627">
    <property type="entry name" value="HAD_TPP"/>
    <property type="match status" value="1"/>
</dbReference>
<organism evidence="7 8">
    <name type="scientific">Sinomicrobium pectinilyticum</name>
    <dbReference type="NCBI Taxonomy" id="1084421"/>
    <lineage>
        <taxon>Bacteria</taxon>
        <taxon>Pseudomonadati</taxon>
        <taxon>Bacteroidota</taxon>
        <taxon>Flavobacteriia</taxon>
        <taxon>Flavobacteriales</taxon>
        <taxon>Flavobacteriaceae</taxon>
        <taxon>Sinomicrobium</taxon>
    </lineage>
</organism>
<dbReference type="Pfam" id="PF02358">
    <property type="entry name" value="Trehalose_PPase"/>
    <property type="match status" value="1"/>
</dbReference>
<keyword evidence="5" id="KW-0479">Metal-binding</keyword>
<dbReference type="EMBL" id="RJTM01000005">
    <property type="protein sequence ID" value="RNL94524.1"/>
    <property type="molecule type" value="Genomic_DNA"/>
</dbReference>
<dbReference type="InterPro" id="IPR044651">
    <property type="entry name" value="OTSB-like"/>
</dbReference>
<evidence type="ECO:0000313" key="7">
    <source>
        <dbReference type="EMBL" id="RNL94524.1"/>
    </source>
</evidence>
<dbReference type="EC" id="3.1.3.12" evidence="5"/>
<dbReference type="Gene3D" id="1.10.150.240">
    <property type="entry name" value="Putative phosphatase, domain 2"/>
    <property type="match status" value="1"/>
</dbReference>
<dbReference type="InterPro" id="IPR023198">
    <property type="entry name" value="PGP-like_dom2"/>
</dbReference>
<feature type="coiled-coil region" evidence="6">
    <location>
        <begin position="356"/>
        <end position="383"/>
    </location>
</feature>
<dbReference type="InterPro" id="IPR006379">
    <property type="entry name" value="HAD-SF_hydro_IIB"/>
</dbReference>
<evidence type="ECO:0000256" key="4">
    <source>
        <dbReference type="ARBA" id="ARBA00022801"/>
    </source>
</evidence>
<evidence type="ECO:0000256" key="6">
    <source>
        <dbReference type="SAM" id="Coils"/>
    </source>
</evidence>
<dbReference type="Pfam" id="PF00702">
    <property type="entry name" value="Hydrolase"/>
    <property type="match status" value="1"/>
</dbReference>
<dbReference type="InterPro" id="IPR036412">
    <property type="entry name" value="HAD-like_sf"/>
</dbReference>
<dbReference type="AlphaFoldDB" id="A0A3N0F349"/>
<dbReference type="PANTHER" id="PTHR43768">
    <property type="entry name" value="TREHALOSE 6-PHOSPHATE PHOSPHATASE"/>
    <property type="match status" value="1"/>
</dbReference>
<dbReference type="NCBIfam" id="TIGR01484">
    <property type="entry name" value="HAD-SF-IIB"/>
    <property type="match status" value="1"/>
</dbReference>
<dbReference type="Gene3D" id="3.30.70.1020">
    <property type="entry name" value="Trehalose-6-phosphate phosphatase related protein, domain 2"/>
    <property type="match status" value="1"/>
</dbReference>
<keyword evidence="4 5" id="KW-0378">Hydrolase</keyword>
<dbReference type="OrthoDB" id="9797743at2"/>
<comment type="caution">
    <text evidence="7">The sequence shown here is derived from an EMBL/GenBank/DDBJ whole genome shotgun (WGS) entry which is preliminary data.</text>
</comment>